<evidence type="ECO:0000256" key="2">
    <source>
        <dbReference type="ARBA" id="ARBA00022729"/>
    </source>
</evidence>
<gene>
    <name evidence="4" type="ORF">GCM10017566_04400</name>
</gene>
<evidence type="ECO:0000256" key="1">
    <source>
        <dbReference type="ARBA" id="ARBA00010062"/>
    </source>
</evidence>
<evidence type="ECO:0000259" key="3">
    <source>
        <dbReference type="Pfam" id="PF13458"/>
    </source>
</evidence>
<dbReference type="SUPFAM" id="SSF53822">
    <property type="entry name" value="Periplasmic binding protein-like I"/>
    <property type="match status" value="1"/>
</dbReference>
<evidence type="ECO:0000313" key="4">
    <source>
        <dbReference type="EMBL" id="GHF34812.1"/>
    </source>
</evidence>
<sequence>MAAVLTLAGCSETATTGGSPDNAATTTTIDDSIGASFSGGSAGAATGGKTIKVGLINQEGGTVSDPEVSAAIQAAFSYVNEKQSGIKGATLQLEVCKIGSSEEEAQQCAQRFLNDPSISVVMQGGLNVGTQAVHQTINGKKPTLVTLANPGTDTTAAGTYTLNPNVLASIPGMLTYVKSKGYKNLVVVSSDDPGDLQIAQYAKQTYEAAGLHVTNLTFPQSSTDLTSTFTSAVNQKADAIMPLVATTSGCTAAALALQQLGASTPIIGTSLCATDDLHKTLGDFPKWSFEANTLLQYADDPTGQMSFYKAVMAKYAPGSQIGIGAPAAFGAAFALAKVLNTIGPDAVTPDSVAKGLAGYTDGVLLGTPKVKFGSVEGSPALSGIADRFYTYEGNDHWTATDWANLPR</sequence>
<evidence type="ECO:0000313" key="5">
    <source>
        <dbReference type="Proteomes" id="UP000658656"/>
    </source>
</evidence>
<dbReference type="Proteomes" id="UP000658656">
    <property type="component" value="Unassembled WGS sequence"/>
</dbReference>
<keyword evidence="2" id="KW-0732">Signal</keyword>
<accession>A0A8H9M2Z1</accession>
<dbReference type="PANTHER" id="PTHR30483:SF38">
    <property type="entry name" value="BLR7848 PROTEIN"/>
    <property type="match status" value="1"/>
</dbReference>
<reference evidence="4" key="1">
    <citation type="journal article" date="2014" name="Int. J. Syst. Evol. Microbiol.">
        <title>Complete genome sequence of Corynebacterium casei LMG S-19264T (=DSM 44701T), isolated from a smear-ripened cheese.</title>
        <authorList>
            <consortium name="US DOE Joint Genome Institute (JGI-PGF)"/>
            <person name="Walter F."/>
            <person name="Albersmeier A."/>
            <person name="Kalinowski J."/>
            <person name="Ruckert C."/>
        </authorList>
    </citation>
    <scope>NUCLEOTIDE SEQUENCE</scope>
    <source>
        <strain evidence="4">CGMCC 4.7679</strain>
    </source>
</reference>
<dbReference type="PANTHER" id="PTHR30483">
    <property type="entry name" value="LEUCINE-SPECIFIC-BINDING PROTEIN"/>
    <property type="match status" value="1"/>
</dbReference>
<dbReference type="InterPro" id="IPR028081">
    <property type="entry name" value="Leu-bd"/>
</dbReference>
<dbReference type="InterPro" id="IPR051010">
    <property type="entry name" value="BCAA_transport"/>
</dbReference>
<comment type="caution">
    <text evidence="4">The sequence shown here is derived from an EMBL/GenBank/DDBJ whole genome shotgun (WGS) entry which is preliminary data.</text>
</comment>
<dbReference type="AlphaFoldDB" id="A0A8H9M2Z1"/>
<dbReference type="Gene3D" id="3.40.50.2300">
    <property type="match status" value="2"/>
</dbReference>
<keyword evidence="5" id="KW-1185">Reference proteome</keyword>
<proteinExistence type="inferred from homology"/>
<dbReference type="EMBL" id="BNAV01000001">
    <property type="protein sequence ID" value="GHF34812.1"/>
    <property type="molecule type" value="Genomic_DNA"/>
</dbReference>
<feature type="domain" description="Leucine-binding protein" evidence="3">
    <location>
        <begin position="50"/>
        <end position="360"/>
    </location>
</feature>
<name>A0A8H9M2Z1_9PSEU</name>
<comment type="similarity">
    <text evidence="1">Belongs to the leucine-binding protein family.</text>
</comment>
<protein>
    <recommendedName>
        <fullName evidence="3">Leucine-binding protein domain-containing protein</fullName>
    </recommendedName>
</protein>
<dbReference type="Pfam" id="PF13458">
    <property type="entry name" value="Peripla_BP_6"/>
    <property type="match status" value="1"/>
</dbReference>
<reference evidence="4" key="2">
    <citation type="submission" date="2020-09" db="EMBL/GenBank/DDBJ databases">
        <authorList>
            <person name="Sun Q."/>
            <person name="Zhou Y."/>
        </authorList>
    </citation>
    <scope>NUCLEOTIDE SEQUENCE</scope>
    <source>
        <strain evidence="4">CGMCC 4.7679</strain>
    </source>
</reference>
<dbReference type="InterPro" id="IPR028082">
    <property type="entry name" value="Peripla_BP_I"/>
</dbReference>
<organism evidence="4 5">
    <name type="scientific">Amycolatopsis bartoniae</name>
    <dbReference type="NCBI Taxonomy" id="941986"/>
    <lineage>
        <taxon>Bacteria</taxon>
        <taxon>Bacillati</taxon>
        <taxon>Actinomycetota</taxon>
        <taxon>Actinomycetes</taxon>
        <taxon>Pseudonocardiales</taxon>
        <taxon>Pseudonocardiaceae</taxon>
        <taxon>Amycolatopsis</taxon>
    </lineage>
</organism>